<feature type="compositionally biased region" description="Polar residues" evidence="2">
    <location>
        <begin position="1114"/>
        <end position="1131"/>
    </location>
</feature>
<evidence type="ECO:0000313" key="3">
    <source>
        <dbReference type="EMBL" id="KAF2857503.1"/>
    </source>
</evidence>
<feature type="compositionally biased region" description="Basic and acidic residues" evidence="2">
    <location>
        <begin position="905"/>
        <end position="917"/>
    </location>
</feature>
<feature type="region of interest" description="Disordered" evidence="2">
    <location>
        <begin position="26"/>
        <end position="75"/>
    </location>
</feature>
<dbReference type="Proteomes" id="UP000799421">
    <property type="component" value="Unassembled WGS sequence"/>
</dbReference>
<keyword evidence="4" id="KW-1185">Reference proteome</keyword>
<feature type="compositionally biased region" description="Basic and acidic residues" evidence="2">
    <location>
        <begin position="1042"/>
        <end position="1063"/>
    </location>
</feature>
<feature type="compositionally biased region" description="Polar residues" evidence="2">
    <location>
        <begin position="1065"/>
        <end position="1082"/>
    </location>
</feature>
<feature type="compositionally biased region" description="Low complexity" evidence="2">
    <location>
        <begin position="873"/>
        <end position="892"/>
    </location>
</feature>
<feature type="compositionally biased region" description="Polar residues" evidence="2">
    <location>
        <begin position="857"/>
        <end position="872"/>
    </location>
</feature>
<dbReference type="AlphaFoldDB" id="A0A6A7BQG8"/>
<gene>
    <name evidence="3" type="ORF">K470DRAFT_273233</name>
</gene>
<feature type="compositionally biased region" description="Basic and acidic residues" evidence="2">
    <location>
        <begin position="678"/>
        <end position="697"/>
    </location>
</feature>
<feature type="compositionally biased region" description="Low complexity" evidence="2">
    <location>
        <begin position="53"/>
        <end position="65"/>
    </location>
</feature>
<feature type="region of interest" description="Disordered" evidence="2">
    <location>
        <begin position="729"/>
        <end position="763"/>
    </location>
</feature>
<feature type="compositionally biased region" description="Basic and acidic residues" evidence="2">
    <location>
        <begin position="640"/>
        <end position="651"/>
    </location>
</feature>
<name>A0A6A7BQG8_9PEZI</name>
<feature type="compositionally biased region" description="Polar residues" evidence="2">
    <location>
        <begin position="614"/>
        <end position="637"/>
    </location>
</feature>
<feature type="compositionally biased region" description="Polar residues" evidence="2">
    <location>
        <begin position="561"/>
        <end position="577"/>
    </location>
</feature>
<feature type="region of interest" description="Disordered" evidence="2">
    <location>
        <begin position="393"/>
        <end position="505"/>
    </location>
</feature>
<keyword evidence="1" id="KW-0175">Coiled coil</keyword>
<feature type="region of interest" description="Disordered" evidence="2">
    <location>
        <begin position="341"/>
        <end position="363"/>
    </location>
</feature>
<dbReference type="EMBL" id="MU006040">
    <property type="protein sequence ID" value="KAF2857503.1"/>
    <property type="molecule type" value="Genomic_DNA"/>
</dbReference>
<sequence>MSRRPFSFEAGDDKRFQGEESEFVVVPRASGGDSASDPPTFHTPASNIPHDYQPTSSTPASTAQSNQPRTFHTLAPDVLPDQPAVALGGQALGLTTMHVPREAENPLLQTTPLQPALRPRTPPSMPSGSRERHARTAGWVTAQEHALRHTVAGPRGNVVQPSRRDQVSAVTSPLGEPGVQGNAVQAQHPTHKVEPTSSLETPGSSDNAQLQFADPVEEVRVRLLGPSWQGEEDPVIVEIMRGYRQQQSQNFLAYMRSLQLGERSTDPVQPIVPSPGELMIPDVPRELRQVEMNGDPDQPIAPSPGELMITDISRDAAWYRFREEMLADAACSAERCERRRRRRGAASVDGRPTLTTPISFLQRNPPMEISPLVRPTMTAGFETPVTPASWYGGHSPIGSGFASQQGENSRGPRQPIFPTQGNAPVPTAVTRGGALPTGGADPVRKGESSRHSAQFAIPTQGSTSVLPAPARSGCLPTNASHPMGQGESSRRPTQPATTTQGSAPIYTTEGHVPELSHTESQFVDSGYRIRHGEDIRDVQKSVVVAASNATELSAVHIPAAQTENPTGQGEESSGSLQTAAITAANTPAPITESRAPRRDGNLTNQGESSERRQQTVSITGGAQRSSAGGNNNPSAQAQHYKAEGDDKRRADPPVYKTGQKTLTMAGESKTESGGGTDKSGRNDESEGTDHGPKLRVWHFPDRMIKHYEQAIKKANWEYDQLLEKQAEERRQLGVEQRKKRSLQDPSANDDRAPEENEEYEHKRGVLLRRQSISRLEHNGTVQELSKSLEKWQELKEQQGKKRDKKRRKNMEIRRKIEQRAAARQSRLEFRQLSLLRRAQAASTQFLRHPLIAASHTLRPTNTQSTSAETGQPSKEASSSTTATGESTTVATEQRTEQGMIPISRIRSESQSREKSMKAAESIEDPSRPKTPERNPQPTELQLRTPPGRKATSPIQPPKLKPIGVPPDTARDRRPSLGILKDTGYDPSQVIHPETPQQALGALGRTSSEERRLIKAAATNAPLPPPTGKKLDIPDDQGVSFEDFERSRIRAREEKERQKMEKQKHLQSSEAVASSNRQPQLERQNGAVVSAGGQVGGGNEQQPTGTQGRVGGDSTGENVTSSQGDNQTGNSQ</sequence>
<feature type="compositionally biased region" description="Low complexity" evidence="2">
    <location>
        <begin position="578"/>
        <end position="591"/>
    </location>
</feature>
<feature type="compositionally biased region" description="Basic and acidic residues" evidence="2">
    <location>
        <begin position="748"/>
        <end position="763"/>
    </location>
</feature>
<evidence type="ECO:0000313" key="4">
    <source>
        <dbReference type="Proteomes" id="UP000799421"/>
    </source>
</evidence>
<feature type="compositionally biased region" description="Polar residues" evidence="2">
    <location>
        <begin position="353"/>
        <end position="362"/>
    </location>
</feature>
<proteinExistence type="predicted"/>
<organism evidence="3 4">
    <name type="scientific">Piedraia hortae CBS 480.64</name>
    <dbReference type="NCBI Taxonomy" id="1314780"/>
    <lineage>
        <taxon>Eukaryota</taxon>
        <taxon>Fungi</taxon>
        <taxon>Dikarya</taxon>
        <taxon>Ascomycota</taxon>
        <taxon>Pezizomycotina</taxon>
        <taxon>Dothideomycetes</taxon>
        <taxon>Dothideomycetidae</taxon>
        <taxon>Capnodiales</taxon>
        <taxon>Piedraiaceae</taxon>
        <taxon>Piedraia</taxon>
    </lineage>
</organism>
<evidence type="ECO:0000256" key="2">
    <source>
        <dbReference type="SAM" id="MobiDB-lite"/>
    </source>
</evidence>
<feature type="compositionally biased region" description="Polar residues" evidence="2">
    <location>
        <begin position="195"/>
        <end position="208"/>
    </location>
</feature>
<evidence type="ECO:0000256" key="1">
    <source>
        <dbReference type="SAM" id="Coils"/>
    </source>
</evidence>
<accession>A0A6A7BQG8</accession>
<protein>
    <submittedName>
        <fullName evidence="3">Uncharacterized protein</fullName>
    </submittedName>
</protein>
<feature type="region of interest" description="Disordered" evidence="2">
    <location>
        <begin position="556"/>
        <end position="697"/>
    </location>
</feature>
<feature type="coiled-coil region" evidence="1">
    <location>
        <begin position="781"/>
        <end position="808"/>
    </location>
</feature>
<feature type="compositionally biased region" description="Polar residues" evidence="2">
    <location>
        <begin position="491"/>
        <end position="502"/>
    </location>
</feature>
<feature type="region of interest" description="Disordered" evidence="2">
    <location>
        <begin position="852"/>
        <end position="1131"/>
    </location>
</feature>
<feature type="region of interest" description="Disordered" evidence="2">
    <location>
        <begin position="148"/>
        <end position="208"/>
    </location>
</feature>
<feature type="region of interest" description="Disordered" evidence="2">
    <location>
        <begin position="107"/>
        <end position="135"/>
    </location>
</feature>
<reference evidence="3" key="1">
    <citation type="journal article" date="2020" name="Stud. Mycol.">
        <title>101 Dothideomycetes genomes: a test case for predicting lifestyles and emergence of pathogens.</title>
        <authorList>
            <person name="Haridas S."/>
            <person name="Albert R."/>
            <person name="Binder M."/>
            <person name="Bloem J."/>
            <person name="Labutti K."/>
            <person name="Salamov A."/>
            <person name="Andreopoulos B."/>
            <person name="Baker S."/>
            <person name="Barry K."/>
            <person name="Bills G."/>
            <person name="Bluhm B."/>
            <person name="Cannon C."/>
            <person name="Castanera R."/>
            <person name="Culley D."/>
            <person name="Daum C."/>
            <person name="Ezra D."/>
            <person name="Gonzalez J."/>
            <person name="Henrissat B."/>
            <person name="Kuo A."/>
            <person name="Liang C."/>
            <person name="Lipzen A."/>
            <person name="Lutzoni F."/>
            <person name="Magnuson J."/>
            <person name="Mondo S."/>
            <person name="Nolan M."/>
            <person name="Ohm R."/>
            <person name="Pangilinan J."/>
            <person name="Park H.-J."/>
            <person name="Ramirez L."/>
            <person name="Alfaro M."/>
            <person name="Sun H."/>
            <person name="Tritt A."/>
            <person name="Yoshinaga Y."/>
            <person name="Zwiers L.-H."/>
            <person name="Turgeon B."/>
            <person name="Goodwin S."/>
            <person name="Spatafora J."/>
            <person name="Crous P."/>
            <person name="Grigoriev I."/>
        </authorList>
    </citation>
    <scope>NUCLEOTIDE SEQUENCE</scope>
    <source>
        <strain evidence="3">CBS 480.64</strain>
    </source>
</reference>